<organism evidence="1 2">
    <name type="scientific">Eretmocerus hayati</name>
    <dbReference type="NCBI Taxonomy" id="131215"/>
    <lineage>
        <taxon>Eukaryota</taxon>
        <taxon>Metazoa</taxon>
        <taxon>Ecdysozoa</taxon>
        <taxon>Arthropoda</taxon>
        <taxon>Hexapoda</taxon>
        <taxon>Insecta</taxon>
        <taxon>Pterygota</taxon>
        <taxon>Neoptera</taxon>
        <taxon>Endopterygota</taxon>
        <taxon>Hymenoptera</taxon>
        <taxon>Apocrita</taxon>
        <taxon>Proctotrupomorpha</taxon>
        <taxon>Chalcidoidea</taxon>
        <taxon>Aphelinidae</taxon>
        <taxon>Aphelininae</taxon>
        <taxon>Eretmocerus</taxon>
    </lineage>
</organism>
<reference evidence="1" key="1">
    <citation type="submission" date="2023-04" db="EMBL/GenBank/DDBJ databases">
        <title>A chromosome-level genome assembly of the parasitoid wasp Eretmocerus hayati.</title>
        <authorList>
            <person name="Zhong Y."/>
            <person name="Liu S."/>
            <person name="Liu Y."/>
        </authorList>
    </citation>
    <scope>NUCLEOTIDE SEQUENCE</scope>
    <source>
        <strain evidence="1">ZJU_SS_LIU_2023</strain>
    </source>
</reference>
<gene>
    <name evidence="1" type="ORF">QAD02_009948</name>
</gene>
<dbReference type="Proteomes" id="UP001239111">
    <property type="component" value="Chromosome 4"/>
</dbReference>
<evidence type="ECO:0000313" key="1">
    <source>
        <dbReference type="EMBL" id="KAJ8668285.1"/>
    </source>
</evidence>
<protein>
    <submittedName>
        <fullName evidence="1">Uncharacterized protein</fullName>
    </submittedName>
</protein>
<keyword evidence="2" id="KW-1185">Reference proteome</keyword>
<evidence type="ECO:0000313" key="2">
    <source>
        <dbReference type="Proteomes" id="UP001239111"/>
    </source>
</evidence>
<proteinExistence type="predicted"/>
<sequence length="269" mass="29411">MKKILVYLLCCIIINGTMAQDEIRRYPRLTSTDQARPGQFPYTVSIQFYEMHNCGGALISDRHVLTAAHCVHNETEEDYLPNELSVVVGSTNLTNPNVGTVMDVEYIGYHPAFTFNNVFPQTATNDIAVLRLVGSIPDQNTIKPVALPSSMYEEYDGASHMVVTGFGADSNEGSPSPYMRMMIVLQVDSQSCQRVYDRVLDASHLCVLSVEGFDACPGDSGGPLVLRRKGSIVGVLSEGPSAGCGTGIPNIVTKVSHYLDFIHDEMEKL</sequence>
<dbReference type="EMBL" id="CM056744">
    <property type="protein sequence ID" value="KAJ8668285.1"/>
    <property type="molecule type" value="Genomic_DNA"/>
</dbReference>
<name>A0ACC2NAX3_9HYME</name>
<comment type="caution">
    <text evidence="1">The sequence shown here is derived from an EMBL/GenBank/DDBJ whole genome shotgun (WGS) entry which is preliminary data.</text>
</comment>
<accession>A0ACC2NAX3</accession>